<organism evidence="9">
    <name type="scientific">Scylla olivacea</name>
    <name type="common">Orange mud crab</name>
    <name type="synonym">Cancer olivacea</name>
    <dbReference type="NCBI Taxonomy" id="85551"/>
    <lineage>
        <taxon>Eukaryota</taxon>
        <taxon>Metazoa</taxon>
        <taxon>Ecdysozoa</taxon>
        <taxon>Arthropoda</taxon>
        <taxon>Crustacea</taxon>
        <taxon>Multicrustacea</taxon>
        <taxon>Malacostraca</taxon>
        <taxon>Eumalacostraca</taxon>
        <taxon>Eucarida</taxon>
        <taxon>Decapoda</taxon>
        <taxon>Pleocyemata</taxon>
        <taxon>Brachyura</taxon>
        <taxon>Eubrachyura</taxon>
        <taxon>Portunoidea</taxon>
        <taxon>Portunidae</taxon>
        <taxon>Portuninae</taxon>
        <taxon>Scylla</taxon>
    </lineage>
</organism>
<dbReference type="InterPro" id="IPR009450">
    <property type="entry name" value="Plno_GlcNAc_GPI2"/>
</dbReference>
<dbReference type="Pfam" id="PF06432">
    <property type="entry name" value="GPI2"/>
    <property type="match status" value="1"/>
</dbReference>
<comment type="subcellular location">
    <subcellularLocation>
        <location evidence="1">Membrane</location>
        <topology evidence="1">Multi-pass membrane protein</topology>
    </subcellularLocation>
</comment>
<evidence type="ECO:0000256" key="1">
    <source>
        <dbReference type="ARBA" id="ARBA00004141"/>
    </source>
</evidence>
<keyword evidence="5 8" id="KW-0812">Transmembrane</keyword>
<evidence type="ECO:0008006" key="10">
    <source>
        <dbReference type="Google" id="ProtNLM"/>
    </source>
</evidence>
<proteinExistence type="inferred from homology"/>
<evidence type="ECO:0000313" key="9">
    <source>
        <dbReference type="EMBL" id="JAI63672.1"/>
    </source>
</evidence>
<feature type="transmembrane region" description="Helical" evidence="8">
    <location>
        <begin position="69"/>
        <end position="89"/>
    </location>
</feature>
<keyword evidence="6 8" id="KW-1133">Transmembrane helix</keyword>
<dbReference type="EMBL" id="GDRN01071501">
    <property type="protein sequence ID" value="JAI63673.1"/>
    <property type="molecule type" value="Transcribed_RNA"/>
</dbReference>
<name>A0A0N7ZC76_SCYOL</name>
<dbReference type="EMBL" id="GDRN01071502">
    <property type="protein sequence ID" value="JAI63672.1"/>
    <property type="molecule type" value="Transcribed_RNA"/>
</dbReference>
<feature type="transmembrane region" description="Helical" evidence="8">
    <location>
        <begin position="101"/>
        <end position="118"/>
    </location>
</feature>
<feature type="transmembrane region" description="Helical" evidence="8">
    <location>
        <begin position="40"/>
        <end position="63"/>
    </location>
</feature>
<dbReference type="PIRSF" id="PIRSF016104">
    <property type="entry name" value="GPI2"/>
    <property type="match status" value="1"/>
</dbReference>
<feature type="transmembrane region" description="Helical" evidence="8">
    <location>
        <begin position="234"/>
        <end position="254"/>
    </location>
</feature>
<dbReference type="EMBL" id="GDRN01071503">
    <property type="protein sequence ID" value="JAI63671.1"/>
    <property type="molecule type" value="Transcribed_RNA"/>
</dbReference>
<evidence type="ECO:0000256" key="6">
    <source>
        <dbReference type="ARBA" id="ARBA00022989"/>
    </source>
</evidence>
<dbReference type="GO" id="GO:0006506">
    <property type="term" value="P:GPI anchor biosynthetic process"/>
    <property type="evidence" value="ECO:0007669"/>
    <property type="project" value="UniProtKB-UniPathway"/>
</dbReference>
<accession>A0A0N7ZC76</accession>
<protein>
    <recommendedName>
        <fullName evidence="10">Phosphatidylinositol N-acetylglucosaminyltransferase subunit C</fullName>
    </recommendedName>
</protein>
<comment type="pathway">
    <text evidence="2">Glycolipid biosynthesis; glycosylphosphatidylinositol-anchor biosynthesis.</text>
</comment>
<dbReference type="AlphaFoldDB" id="A0A0N7ZC76"/>
<dbReference type="GO" id="GO:0000506">
    <property type="term" value="C:glycosylphosphatidylinositol-N-acetylglucosaminyltransferase (GPI-GnT) complex"/>
    <property type="evidence" value="ECO:0007669"/>
    <property type="project" value="TreeGrafter"/>
</dbReference>
<evidence type="ECO:0000256" key="8">
    <source>
        <dbReference type="SAM" id="Phobius"/>
    </source>
</evidence>
<reference evidence="9" key="1">
    <citation type="submission" date="2015-09" db="EMBL/GenBank/DDBJ databases">
        <title>Scylla olivacea transcriptome.</title>
        <authorList>
            <person name="Ikhwanuddin M."/>
        </authorList>
    </citation>
    <scope>NUCLEOTIDE SEQUENCE</scope>
</reference>
<evidence type="ECO:0000256" key="3">
    <source>
        <dbReference type="ARBA" id="ARBA00008321"/>
    </source>
</evidence>
<keyword evidence="4" id="KW-0337">GPI-anchor biosynthesis</keyword>
<comment type="similarity">
    <text evidence="3">Belongs to the PIGC family.</text>
</comment>
<dbReference type="UniPathway" id="UPA00196"/>
<feature type="transmembrane region" description="Helical" evidence="8">
    <location>
        <begin position="180"/>
        <end position="197"/>
    </location>
</feature>
<feature type="transmembrane region" description="Helical" evidence="8">
    <location>
        <begin position="209"/>
        <end position="228"/>
    </location>
</feature>
<evidence type="ECO:0000256" key="5">
    <source>
        <dbReference type="ARBA" id="ARBA00022692"/>
    </source>
</evidence>
<evidence type="ECO:0000256" key="4">
    <source>
        <dbReference type="ARBA" id="ARBA00022502"/>
    </source>
</evidence>
<evidence type="ECO:0000256" key="2">
    <source>
        <dbReference type="ARBA" id="ARBA00004687"/>
    </source>
</evidence>
<sequence length="273" mass="30398">MEHHEWRRVLWKKQPFPDNYVGDSFLRVSKKRKELSLCEACHGALSVTHEICSCLGLVVIFFGISEGHLNSACVLTLTATMGVGGYIITRTKLITSVRDDLKVACFYMVLIACASPIIKSLTGSVATDSINASTTFLLLLRLAVHDYGTEVAIVNPTVSHNVGLFASVCLASRLESDLDVFTLMTVAVTFFTLFPSFRRYFQNQLGYRWSMVVTLVVAVITVSGILLYAPHLLLLFLIALFVCNFLIPLLYVSLQGYKQNIYGPWDEAQIEGR</sequence>
<evidence type="ECO:0000256" key="7">
    <source>
        <dbReference type="ARBA" id="ARBA00023136"/>
    </source>
</evidence>
<dbReference type="PANTHER" id="PTHR12982:SF0">
    <property type="entry name" value="PHOSPHATIDYLINOSITOL N-ACETYLGLUCOSAMINYLTRANSFERASE SUBUNIT C"/>
    <property type="match status" value="1"/>
</dbReference>
<dbReference type="PANTHER" id="PTHR12982">
    <property type="entry name" value="PHOSPHATIDYLINOSITOL GLYCAN, CLASS C"/>
    <property type="match status" value="1"/>
</dbReference>
<keyword evidence="7 8" id="KW-0472">Membrane</keyword>